<dbReference type="InterPro" id="IPR048395">
    <property type="entry name" value="Glyco_hydro_31_C"/>
</dbReference>
<gene>
    <name evidence="6" type="ORF">LPB3_10520</name>
</gene>
<name>A0A1B8TSW0_9FLAO</name>
<dbReference type="GO" id="GO:0030246">
    <property type="term" value="F:carbohydrate binding"/>
    <property type="evidence" value="ECO:0007669"/>
    <property type="project" value="InterPro"/>
</dbReference>
<dbReference type="STRING" id="1774273.LPB03_10510"/>
<dbReference type="Gene3D" id="3.20.20.80">
    <property type="entry name" value="Glycosidases"/>
    <property type="match status" value="1"/>
</dbReference>
<proteinExistence type="inferred from homology"/>
<evidence type="ECO:0000259" key="5">
    <source>
        <dbReference type="Pfam" id="PF21365"/>
    </source>
</evidence>
<evidence type="ECO:0000256" key="2">
    <source>
        <dbReference type="RuleBase" id="RU361185"/>
    </source>
</evidence>
<protein>
    <submittedName>
        <fullName evidence="6">Alpha-xylosidase</fullName>
    </submittedName>
</protein>
<evidence type="ECO:0000313" key="7">
    <source>
        <dbReference type="Proteomes" id="UP000092584"/>
    </source>
</evidence>
<dbReference type="SUPFAM" id="SSF51445">
    <property type="entry name" value="(Trans)glycosidases"/>
    <property type="match status" value="1"/>
</dbReference>
<dbReference type="GO" id="GO:0004553">
    <property type="term" value="F:hydrolase activity, hydrolyzing O-glycosyl compounds"/>
    <property type="evidence" value="ECO:0007669"/>
    <property type="project" value="InterPro"/>
</dbReference>
<dbReference type="InterPro" id="IPR000322">
    <property type="entry name" value="Glyco_hydro_31_TIM"/>
</dbReference>
<dbReference type="AlphaFoldDB" id="A0A1B8TSW0"/>
<dbReference type="CDD" id="cd14752">
    <property type="entry name" value="GH31_N"/>
    <property type="match status" value="1"/>
</dbReference>
<reference evidence="7" key="1">
    <citation type="submission" date="2016-02" db="EMBL/GenBank/DDBJ databases">
        <authorList>
            <person name="Shin S.-K."/>
            <person name="Yi H."/>
            <person name="Kim E."/>
        </authorList>
    </citation>
    <scope>NUCLEOTIDE SEQUENCE [LARGE SCALE GENOMIC DNA]</scope>
    <source>
        <strain evidence="7">LPB0003</strain>
    </source>
</reference>
<dbReference type="Gene3D" id="2.60.40.1180">
    <property type="entry name" value="Golgi alpha-mannosidase II"/>
    <property type="match status" value="1"/>
</dbReference>
<keyword evidence="2" id="KW-0326">Glycosidase</keyword>
<dbReference type="InterPro" id="IPR013780">
    <property type="entry name" value="Glyco_hydro_b"/>
</dbReference>
<dbReference type="EMBL" id="LSFM01000023">
    <property type="protein sequence ID" value="OBY62585.1"/>
    <property type="molecule type" value="Genomic_DNA"/>
</dbReference>
<accession>A0A1B8TSW0</accession>
<feature type="domain" description="Glycoside hydrolase family 31 N-terminal" evidence="4">
    <location>
        <begin position="105"/>
        <end position="263"/>
    </location>
</feature>
<dbReference type="PANTHER" id="PTHR43863:SF2">
    <property type="entry name" value="MALTASE-GLUCOAMYLASE"/>
    <property type="match status" value="1"/>
</dbReference>
<evidence type="ECO:0000259" key="4">
    <source>
        <dbReference type="Pfam" id="PF13802"/>
    </source>
</evidence>
<dbReference type="Pfam" id="PF13802">
    <property type="entry name" value="Gal_mutarotas_2"/>
    <property type="match status" value="1"/>
</dbReference>
<dbReference type="Pfam" id="PF01055">
    <property type="entry name" value="Glyco_hydro_31_2nd"/>
    <property type="match status" value="1"/>
</dbReference>
<dbReference type="GO" id="GO:0005975">
    <property type="term" value="P:carbohydrate metabolic process"/>
    <property type="evidence" value="ECO:0007669"/>
    <property type="project" value="InterPro"/>
</dbReference>
<keyword evidence="2" id="KW-0378">Hydrolase</keyword>
<dbReference type="KEGG" id="pob:LPB03_10510"/>
<dbReference type="InterPro" id="IPR017853">
    <property type="entry name" value="GH"/>
</dbReference>
<organism evidence="6 7">
    <name type="scientific">Polaribacter vadi</name>
    <dbReference type="NCBI Taxonomy" id="1774273"/>
    <lineage>
        <taxon>Bacteria</taxon>
        <taxon>Pseudomonadati</taxon>
        <taxon>Bacteroidota</taxon>
        <taxon>Flavobacteriia</taxon>
        <taxon>Flavobacteriales</taxon>
        <taxon>Flavobacteriaceae</taxon>
    </lineage>
</organism>
<dbReference type="Gene3D" id="2.60.40.1760">
    <property type="entry name" value="glycosyl hydrolase (family 31)"/>
    <property type="match status" value="1"/>
</dbReference>
<evidence type="ECO:0000313" key="6">
    <source>
        <dbReference type="EMBL" id="OBY62585.1"/>
    </source>
</evidence>
<dbReference type="CDD" id="cd06593">
    <property type="entry name" value="GH31_xylosidase_YicI"/>
    <property type="match status" value="1"/>
</dbReference>
<feature type="domain" description="Glycoside hydrolase family 31 TIM barrel" evidence="3">
    <location>
        <begin position="306"/>
        <end position="621"/>
    </location>
</feature>
<sequence>MKLTNHQFFDFLDFDTNLPLEQGISRLWKACKPIAINQSDLGIVLTVPFQCQLLSNEIAPDTSVEQKNYQVYLRAFGSKILRVSIGFDKEIMQTSDMLDIASDVKETKLSFEKSQEVWVVKDAEGVKRAVFNLSDSEIDYWSDLLPNPEESMEATFYPDGKKEVVVSAYDQFFPNRMDAMCLSFIEKNGKPNKASISFHAKADEKFVGTGERFSKMDLSGHTFQLKNQDGQGVNNKRTYKNIPFYLSSEMYGMFLHTSSYCKFSMADFSTRSVQLLVEEPILDIFLIGEDTPEKIIYQYKKLTGFPVVPPLWSFGVWMSKMTYFSEDEVNEICDRLRNEDFPCDVIHLDTGWFKTDWLCEWKFNSERFPDPERFVSNLKKNGYRVSLWQMPYISEQAEQYEEAKNENYIGTLNGQVLQGGSNFSTLDYAGTIDFTNPKAVEWYKDLLRKLLKMGVACIKTDFGEEIHLDADYQNMAPEFLNNLYALLYQKAAFEVTQEVRGEGVVWARAGWAGCQRYPIHWGGDAAASWDGMAGSLKGGLHLGLSGFGFWSHDVPGFHGVPNFMNSIIPDDLYVRWTQFGVFTSHIRYHGTSKREPYYYPKIASTIRKWWKLRYALLPYIIKQGEKTTSTGFPVLRALLMHHQDDKMCWHLDDQYYFGDDFLIAPMMNSENKRDVYLPEGNWINFFTGEYFKGQQWLKSFEAPMQDMPVWIKQNTILPIYPEAVNCTDEMDMNKVAQIKIDKSFKGIWNHIDFIE</sequence>
<dbReference type="OrthoDB" id="176168at2"/>
<dbReference type="PANTHER" id="PTHR43863">
    <property type="entry name" value="HYDROLASE, PUTATIVE (AFU_ORTHOLOGUE AFUA_1G03140)-RELATED"/>
    <property type="match status" value="1"/>
</dbReference>
<comment type="similarity">
    <text evidence="1 2">Belongs to the glycosyl hydrolase 31 family.</text>
</comment>
<dbReference type="SUPFAM" id="SSF74650">
    <property type="entry name" value="Galactose mutarotase-like"/>
    <property type="match status" value="1"/>
</dbReference>
<evidence type="ECO:0000256" key="1">
    <source>
        <dbReference type="ARBA" id="ARBA00007806"/>
    </source>
</evidence>
<dbReference type="InterPro" id="IPR025887">
    <property type="entry name" value="Glyco_hydro_31_N_dom"/>
</dbReference>
<dbReference type="Pfam" id="PF21365">
    <property type="entry name" value="Glyco_hydro_31_3rd"/>
    <property type="match status" value="1"/>
</dbReference>
<evidence type="ECO:0000259" key="3">
    <source>
        <dbReference type="Pfam" id="PF01055"/>
    </source>
</evidence>
<dbReference type="SUPFAM" id="SSF51011">
    <property type="entry name" value="Glycosyl hydrolase domain"/>
    <property type="match status" value="1"/>
</dbReference>
<feature type="domain" description="Glycosyl hydrolase family 31 C-terminal" evidence="5">
    <location>
        <begin position="631"/>
        <end position="717"/>
    </location>
</feature>
<comment type="caution">
    <text evidence="6">The sequence shown here is derived from an EMBL/GenBank/DDBJ whole genome shotgun (WGS) entry which is preliminary data.</text>
</comment>
<dbReference type="InterPro" id="IPR011013">
    <property type="entry name" value="Gal_mutarotase_sf_dom"/>
</dbReference>
<dbReference type="Proteomes" id="UP000092584">
    <property type="component" value="Unassembled WGS sequence"/>
</dbReference>
<keyword evidence="7" id="KW-1185">Reference proteome</keyword>
<dbReference type="InterPro" id="IPR051816">
    <property type="entry name" value="Glycosyl_Hydrolase_31"/>
</dbReference>
<dbReference type="RefSeq" id="WP_065319571.1">
    <property type="nucleotide sequence ID" value="NZ_CP017477.1"/>
</dbReference>